<name>A0A6A0AZQ6_9ACTN</name>
<evidence type="ECO:0000313" key="1">
    <source>
        <dbReference type="EMBL" id="GFH37958.1"/>
    </source>
</evidence>
<dbReference type="RefSeq" id="WP_173265673.1">
    <property type="nucleotide sequence ID" value="NZ_BLLG01000013.1"/>
</dbReference>
<sequence length="70" mass="7080">MPHLPFTGFAAALVTGPLCGAAGGSTGRFAALGMPAGTLRVFARCFRRDRIHLAGAVPPTAGMQAAALRT</sequence>
<evidence type="ECO:0000313" key="2">
    <source>
        <dbReference type="Proteomes" id="UP000484988"/>
    </source>
</evidence>
<dbReference type="Proteomes" id="UP000484988">
    <property type="component" value="Unassembled WGS sequence"/>
</dbReference>
<organism evidence="1 2">
    <name type="scientific">Streptomyces pacificus</name>
    <dbReference type="NCBI Taxonomy" id="2705029"/>
    <lineage>
        <taxon>Bacteria</taxon>
        <taxon>Bacillati</taxon>
        <taxon>Actinomycetota</taxon>
        <taxon>Actinomycetes</taxon>
        <taxon>Kitasatosporales</taxon>
        <taxon>Streptomycetaceae</taxon>
        <taxon>Streptomyces</taxon>
    </lineage>
</organism>
<dbReference type="Pfam" id="PF14158">
    <property type="entry name" value="YndJ"/>
    <property type="match status" value="1"/>
</dbReference>
<protein>
    <submittedName>
        <fullName evidence="1">Uncharacterized protein</fullName>
    </submittedName>
</protein>
<dbReference type="InterPro" id="IPR025450">
    <property type="entry name" value="YndJ-like"/>
</dbReference>
<comment type="caution">
    <text evidence="1">The sequence shown here is derived from an EMBL/GenBank/DDBJ whole genome shotgun (WGS) entry which is preliminary data.</text>
</comment>
<keyword evidence="2" id="KW-1185">Reference proteome</keyword>
<accession>A0A6A0AZQ6</accession>
<gene>
    <name evidence="1" type="ORF">SCWH03_41980</name>
</gene>
<reference evidence="1 2" key="1">
    <citation type="submission" date="2020-02" db="EMBL/GenBank/DDBJ databases">
        <title>Whole Genome Shotgun Sequence of Streptomyces sp. strain CWH03.</title>
        <authorList>
            <person name="Dohra H."/>
            <person name="Kodani S."/>
            <person name="Yamamura H."/>
        </authorList>
    </citation>
    <scope>NUCLEOTIDE SEQUENCE [LARGE SCALE GENOMIC DNA]</scope>
    <source>
        <strain evidence="1 2">CWH03</strain>
    </source>
</reference>
<dbReference type="EMBL" id="BLLG01000013">
    <property type="protein sequence ID" value="GFH37958.1"/>
    <property type="molecule type" value="Genomic_DNA"/>
</dbReference>
<proteinExistence type="predicted"/>
<dbReference type="AlphaFoldDB" id="A0A6A0AZQ6"/>